<name>A0A830HKI2_9CHLO</name>
<protein>
    <submittedName>
        <fullName evidence="1">Uncharacterized protein</fullName>
    </submittedName>
</protein>
<dbReference type="EMBL" id="BNJQ01000016">
    <property type="protein sequence ID" value="GHP07388.1"/>
    <property type="molecule type" value="Genomic_DNA"/>
</dbReference>
<sequence length="126" mass="14228">MMWWALATWGSRSSLTKEWRRAHACNIPDVCFVWGPPRTSRLIQAARQRRRGGVPSHKRGASRVSLEAFKLDSKVEEEIRAFERSLVGGGGAVKWKLVRETTHLGVPSAHSAYPVIRYVSFLAKLL</sequence>
<comment type="caution">
    <text evidence="1">The sequence shown here is derived from an EMBL/GenBank/DDBJ whole genome shotgun (WGS) entry which is preliminary data.</text>
</comment>
<dbReference type="Proteomes" id="UP000660262">
    <property type="component" value="Unassembled WGS sequence"/>
</dbReference>
<evidence type="ECO:0000313" key="2">
    <source>
        <dbReference type="Proteomes" id="UP000660262"/>
    </source>
</evidence>
<reference evidence="1" key="1">
    <citation type="submission" date="2020-10" db="EMBL/GenBank/DDBJ databases">
        <title>Unveiling of a novel bifunctional photoreceptor, Dualchrome1, isolated from a cosmopolitan green alga.</title>
        <authorList>
            <person name="Suzuki S."/>
            <person name="Kawachi M."/>
        </authorList>
    </citation>
    <scope>NUCLEOTIDE SEQUENCE</scope>
    <source>
        <strain evidence="1">NIES 2893</strain>
    </source>
</reference>
<dbReference type="AlphaFoldDB" id="A0A830HKI2"/>
<accession>A0A830HKI2</accession>
<keyword evidence="2" id="KW-1185">Reference proteome</keyword>
<organism evidence="1 2">
    <name type="scientific">Pycnococcus provasolii</name>
    <dbReference type="NCBI Taxonomy" id="41880"/>
    <lineage>
        <taxon>Eukaryota</taxon>
        <taxon>Viridiplantae</taxon>
        <taxon>Chlorophyta</taxon>
        <taxon>Pseudoscourfieldiophyceae</taxon>
        <taxon>Pseudoscourfieldiales</taxon>
        <taxon>Pycnococcaceae</taxon>
        <taxon>Pycnococcus</taxon>
    </lineage>
</organism>
<evidence type="ECO:0000313" key="1">
    <source>
        <dbReference type="EMBL" id="GHP07388.1"/>
    </source>
</evidence>
<proteinExistence type="predicted"/>
<gene>
    <name evidence="1" type="ORF">PPROV_000613000</name>
</gene>